<feature type="region of interest" description="Disordered" evidence="1">
    <location>
        <begin position="186"/>
        <end position="209"/>
    </location>
</feature>
<evidence type="ECO:0000256" key="1">
    <source>
        <dbReference type="SAM" id="MobiDB-lite"/>
    </source>
</evidence>
<name>A0AA35LT48_9HYPO</name>
<dbReference type="Proteomes" id="UP001160390">
    <property type="component" value="Unassembled WGS sequence"/>
</dbReference>
<reference evidence="2" key="1">
    <citation type="submission" date="2023-01" db="EMBL/GenBank/DDBJ databases">
        <authorList>
            <person name="Piombo E."/>
        </authorList>
    </citation>
    <scope>NUCLEOTIDE SEQUENCE</scope>
</reference>
<keyword evidence="3" id="KW-1185">Reference proteome</keyword>
<dbReference type="AlphaFoldDB" id="A0AA35LT48"/>
<sequence>MVVRTDVSENASQPLALIDGTEGESQESESGSLSDGIPPEENSANTTAPEPEPELEAELEADDEQRPLVATTQHGISSRNERLPTSYFRAYSPASVLNNALRGLEPEFEEYDTNADISPRLPTPGLPHHEPQPLGIDVGITTLPEAQFHQTISEIIHAVKGDVGKLSHEILAHRRAAANRRADIRDDLANTNQDTGSLNRLQEGNTDDASPIPSYAEMYIMISGIKEKITTLLAADRAPDPRVVQIQRSLNTTQGYFEHCLQEMEKDIWDLKRKHEADVLTIDNLKRQITTQFQVNATMMETLHSMEKRVDHQLHALSARLEMRQGE</sequence>
<accession>A0AA35LT48</accession>
<protein>
    <submittedName>
        <fullName evidence="2">Uncharacterized protein</fullName>
    </submittedName>
</protein>
<feature type="compositionally biased region" description="Acidic residues" evidence="1">
    <location>
        <begin position="51"/>
        <end position="63"/>
    </location>
</feature>
<organism evidence="2 3">
    <name type="scientific">Clonostachys chloroleuca</name>
    <dbReference type="NCBI Taxonomy" id="1926264"/>
    <lineage>
        <taxon>Eukaryota</taxon>
        <taxon>Fungi</taxon>
        <taxon>Dikarya</taxon>
        <taxon>Ascomycota</taxon>
        <taxon>Pezizomycotina</taxon>
        <taxon>Sordariomycetes</taxon>
        <taxon>Hypocreomycetidae</taxon>
        <taxon>Hypocreales</taxon>
        <taxon>Bionectriaceae</taxon>
        <taxon>Clonostachys</taxon>
    </lineage>
</organism>
<feature type="compositionally biased region" description="Polar residues" evidence="1">
    <location>
        <begin position="191"/>
        <end position="208"/>
    </location>
</feature>
<evidence type="ECO:0000313" key="2">
    <source>
        <dbReference type="EMBL" id="CAI6057591.1"/>
    </source>
</evidence>
<dbReference type="EMBL" id="CABFNP030000612">
    <property type="protein sequence ID" value="CAI6057591.1"/>
    <property type="molecule type" value="Genomic_DNA"/>
</dbReference>
<feature type="region of interest" description="Disordered" evidence="1">
    <location>
        <begin position="1"/>
        <end position="81"/>
    </location>
</feature>
<evidence type="ECO:0000313" key="3">
    <source>
        <dbReference type="Proteomes" id="UP001160390"/>
    </source>
</evidence>
<proteinExistence type="predicted"/>
<gene>
    <name evidence="2" type="ORF">CCHLO57077_00008021</name>
</gene>
<comment type="caution">
    <text evidence="2">The sequence shown here is derived from an EMBL/GenBank/DDBJ whole genome shotgun (WGS) entry which is preliminary data.</text>
</comment>